<comment type="caution">
    <text evidence="2">The sequence shown here is derived from an EMBL/GenBank/DDBJ whole genome shotgun (WGS) entry which is preliminary data.</text>
</comment>
<dbReference type="EMBL" id="JANPWB010000011">
    <property type="protein sequence ID" value="KAJ1128796.1"/>
    <property type="molecule type" value="Genomic_DNA"/>
</dbReference>
<organism evidence="2 3">
    <name type="scientific">Pleurodeles waltl</name>
    <name type="common">Iberian ribbed newt</name>
    <dbReference type="NCBI Taxonomy" id="8319"/>
    <lineage>
        <taxon>Eukaryota</taxon>
        <taxon>Metazoa</taxon>
        <taxon>Chordata</taxon>
        <taxon>Craniata</taxon>
        <taxon>Vertebrata</taxon>
        <taxon>Euteleostomi</taxon>
        <taxon>Amphibia</taxon>
        <taxon>Batrachia</taxon>
        <taxon>Caudata</taxon>
        <taxon>Salamandroidea</taxon>
        <taxon>Salamandridae</taxon>
        <taxon>Pleurodelinae</taxon>
        <taxon>Pleurodeles</taxon>
    </lineage>
</organism>
<evidence type="ECO:0000313" key="2">
    <source>
        <dbReference type="EMBL" id="KAJ1128796.1"/>
    </source>
</evidence>
<evidence type="ECO:0000256" key="1">
    <source>
        <dbReference type="SAM" id="MobiDB-lite"/>
    </source>
</evidence>
<feature type="non-terminal residue" evidence="2">
    <location>
        <position position="104"/>
    </location>
</feature>
<feature type="region of interest" description="Disordered" evidence="1">
    <location>
        <begin position="20"/>
        <end position="89"/>
    </location>
</feature>
<sequence>PRAMLYGSIGQGYLLTLFPPSPTHSFSSQQTASKQTQTNTHSTNVGTPTVVHHTVGPLSSTSHQTSKQTRPVNATQTTDQSPQSSNLAPEVLEFGYLNLPNECM</sequence>
<proteinExistence type="predicted"/>
<feature type="non-terminal residue" evidence="2">
    <location>
        <position position="1"/>
    </location>
</feature>
<dbReference type="Proteomes" id="UP001066276">
    <property type="component" value="Chromosome 7"/>
</dbReference>
<name>A0AAV7PKG7_PLEWA</name>
<gene>
    <name evidence="2" type="ORF">NDU88_007171</name>
</gene>
<protein>
    <submittedName>
        <fullName evidence="2">Uncharacterized protein</fullName>
    </submittedName>
</protein>
<keyword evidence="3" id="KW-1185">Reference proteome</keyword>
<evidence type="ECO:0000313" key="3">
    <source>
        <dbReference type="Proteomes" id="UP001066276"/>
    </source>
</evidence>
<feature type="compositionally biased region" description="Low complexity" evidence="1">
    <location>
        <begin position="25"/>
        <end position="57"/>
    </location>
</feature>
<accession>A0AAV7PKG7</accession>
<dbReference type="AlphaFoldDB" id="A0AAV7PKG7"/>
<reference evidence="2" key="1">
    <citation type="journal article" date="2022" name="bioRxiv">
        <title>Sequencing and chromosome-scale assembly of the giantPleurodeles waltlgenome.</title>
        <authorList>
            <person name="Brown T."/>
            <person name="Elewa A."/>
            <person name="Iarovenko S."/>
            <person name="Subramanian E."/>
            <person name="Araus A.J."/>
            <person name="Petzold A."/>
            <person name="Susuki M."/>
            <person name="Suzuki K.-i.T."/>
            <person name="Hayashi T."/>
            <person name="Toyoda A."/>
            <person name="Oliveira C."/>
            <person name="Osipova E."/>
            <person name="Leigh N.D."/>
            <person name="Simon A."/>
            <person name="Yun M.H."/>
        </authorList>
    </citation>
    <scope>NUCLEOTIDE SEQUENCE</scope>
    <source>
        <strain evidence="2">20211129_DDA</strain>
        <tissue evidence="2">Liver</tissue>
    </source>
</reference>
<feature type="compositionally biased region" description="Polar residues" evidence="1">
    <location>
        <begin position="58"/>
        <end position="87"/>
    </location>
</feature>